<dbReference type="PANTHER" id="PTHR46888:SF1">
    <property type="entry name" value="RIBONUCLEASE H"/>
    <property type="match status" value="1"/>
</dbReference>
<feature type="compositionally biased region" description="Basic and acidic residues" evidence="2">
    <location>
        <begin position="118"/>
        <end position="129"/>
    </location>
</feature>
<dbReference type="PANTHER" id="PTHR46888">
    <property type="entry name" value="ZINC KNUCKLE DOMAINCONTAINING PROTEIN-RELATED"/>
    <property type="match status" value="1"/>
</dbReference>
<accession>A0A0L6UU96</accession>
<proteinExistence type="predicted"/>
<keyword evidence="3" id="KW-0472">Membrane</keyword>
<dbReference type="SUPFAM" id="SSF57756">
    <property type="entry name" value="Retrovirus zinc finger-like domains"/>
    <property type="match status" value="1"/>
</dbReference>
<evidence type="ECO:0000313" key="5">
    <source>
        <dbReference type="Proteomes" id="UP000037035"/>
    </source>
</evidence>
<evidence type="ECO:0008006" key="6">
    <source>
        <dbReference type="Google" id="ProtNLM"/>
    </source>
</evidence>
<dbReference type="GO" id="GO:0008270">
    <property type="term" value="F:zinc ion binding"/>
    <property type="evidence" value="ECO:0007669"/>
    <property type="project" value="InterPro"/>
</dbReference>
<dbReference type="OrthoDB" id="2507294at2759"/>
<keyword evidence="5" id="KW-1185">Reference proteome</keyword>
<gene>
    <name evidence="4" type="ORF">VP01_3703g2</name>
</gene>
<evidence type="ECO:0000256" key="1">
    <source>
        <dbReference type="ARBA" id="ARBA00022664"/>
    </source>
</evidence>
<sequence>MRINDGCKREGRALRQASNIFDEEKDSPVKWFLSQKDRVQALWPNMSIQDMHLRILKKCGGDLEHVVKSRAPIDESYEEIINILEDITTRTRIGCKYKPYRHVTSEKSDNTKNSLTSRNKESSKESNPHKDKKCYTCQKLGHTSTTCTQKRKHVNQVDAEEATPGMEVRPRSETNITEARLMKTKPVRGKGYTAGKSNLIAFISNEQEAEILLDSGAFFSIVPRTYLQKLHPDFRDSLLPAGKESRVFQSYLFTFLLFITNVLLVFTDIFCIIDCSGGWSYLDRTSSSSNIIKFRNRTIYLYSNITKIFCI</sequence>
<evidence type="ECO:0000313" key="4">
    <source>
        <dbReference type="EMBL" id="KNZ52069.1"/>
    </source>
</evidence>
<comment type="caution">
    <text evidence="4">The sequence shown here is derived from an EMBL/GenBank/DDBJ whole genome shotgun (WGS) entry which is preliminary data.</text>
</comment>
<evidence type="ECO:0000256" key="3">
    <source>
        <dbReference type="SAM" id="Phobius"/>
    </source>
</evidence>
<feature type="transmembrane region" description="Helical" evidence="3">
    <location>
        <begin position="251"/>
        <end position="273"/>
    </location>
</feature>
<dbReference type="GO" id="GO:0006397">
    <property type="term" value="P:mRNA processing"/>
    <property type="evidence" value="ECO:0007669"/>
    <property type="project" value="UniProtKB-KW"/>
</dbReference>
<evidence type="ECO:0000256" key="2">
    <source>
        <dbReference type="SAM" id="MobiDB-lite"/>
    </source>
</evidence>
<keyword evidence="3" id="KW-1133">Transmembrane helix</keyword>
<keyword evidence="1" id="KW-0507">mRNA processing</keyword>
<name>A0A0L6UU96_9BASI</name>
<feature type="region of interest" description="Disordered" evidence="2">
    <location>
        <begin position="103"/>
        <end position="133"/>
    </location>
</feature>
<dbReference type="VEuPathDB" id="FungiDB:VP01_3703g2"/>
<keyword evidence="3" id="KW-0812">Transmembrane</keyword>
<organism evidence="4 5">
    <name type="scientific">Puccinia sorghi</name>
    <dbReference type="NCBI Taxonomy" id="27349"/>
    <lineage>
        <taxon>Eukaryota</taxon>
        <taxon>Fungi</taxon>
        <taxon>Dikarya</taxon>
        <taxon>Basidiomycota</taxon>
        <taxon>Pucciniomycotina</taxon>
        <taxon>Pucciniomycetes</taxon>
        <taxon>Pucciniales</taxon>
        <taxon>Pucciniaceae</taxon>
        <taxon>Puccinia</taxon>
    </lineage>
</organism>
<dbReference type="InterPro" id="IPR036875">
    <property type="entry name" value="Znf_CCHC_sf"/>
</dbReference>
<dbReference type="GO" id="GO:0003676">
    <property type="term" value="F:nucleic acid binding"/>
    <property type="evidence" value="ECO:0007669"/>
    <property type="project" value="InterPro"/>
</dbReference>
<reference evidence="4 5" key="1">
    <citation type="submission" date="2015-08" db="EMBL/GenBank/DDBJ databases">
        <title>Next Generation Sequencing and Analysis of the Genome of Puccinia sorghi L Schw, the Causal Agent of Maize Common Rust.</title>
        <authorList>
            <person name="Rochi L."/>
            <person name="Burguener G."/>
            <person name="Darino M."/>
            <person name="Turjanski A."/>
            <person name="Kreff E."/>
            <person name="Dieguez M.J."/>
            <person name="Sacco F."/>
        </authorList>
    </citation>
    <scope>NUCLEOTIDE SEQUENCE [LARGE SCALE GENOMIC DNA]</scope>
    <source>
        <strain evidence="4 5">RO10H11247</strain>
    </source>
</reference>
<dbReference type="Gene3D" id="4.10.60.10">
    <property type="entry name" value="Zinc finger, CCHC-type"/>
    <property type="match status" value="1"/>
</dbReference>
<dbReference type="EMBL" id="LAVV01008728">
    <property type="protein sequence ID" value="KNZ52069.1"/>
    <property type="molecule type" value="Genomic_DNA"/>
</dbReference>
<dbReference type="AlphaFoldDB" id="A0A0L6UU96"/>
<dbReference type="Proteomes" id="UP000037035">
    <property type="component" value="Unassembled WGS sequence"/>
</dbReference>
<protein>
    <recommendedName>
        <fullName evidence="6">CCHC-type domain-containing protein</fullName>
    </recommendedName>
</protein>